<dbReference type="EMBL" id="JAOYFB010000004">
    <property type="protein sequence ID" value="KAK4014715.1"/>
    <property type="molecule type" value="Genomic_DNA"/>
</dbReference>
<protein>
    <submittedName>
        <fullName evidence="1">Uncharacterized protein</fullName>
    </submittedName>
</protein>
<keyword evidence="2" id="KW-1185">Reference proteome</keyword>
<sequence length="108" mass="12158">MFDTAPSLIPIQSRASLLLTFLQDGRRSSFSIKAETPEIATDTTNKTASLVSTHNSRRMACDLDRELENSQAESGQRLMSTRLTTHLVLRTFTVRYPGYYVPHPSLQL</sequence>
<name>A0ABQ9ZP59_9CRUS</name>
<comment type="caution">
    <text evidence="1">The sequence shown here is derived from an EMBL/GenBank/DDBJ whole genome shotgun (WGS) entry which is preliminary data.</text>
</comment>
<organism evidence="1 2">
    <name type="scientific">Daphnia magna</name>
    <dbReference type="NCBI Taxonomy" id="35525"/>
    <lineage>
        <taxon>Eukaryota</taxon>
        <taxon>Metazoa</taxon>
        <taxon>Ecdysozoa</taxon>
        <taxon>Arthropoda</taxon>
        <taxon>Crustacea</taxon>
        <taxon>Branchiopoda</taxon>
        <taxon>Diplostraca</taxon>
        <taxon>Cladocera</taxon>
        <taxon>Anomopoda</taxon>
        <taxon>Daphniidae</taxon>
        <taxon>Daphnia</taxon>
    </lineage>
</organism>
<evidence type="ECO:0000313" key="2">
    <source>
        <dbReference type="Proteomes" id="UP001234178"/>
    </source>
</evidence>
<evidence type="ECO:0000313" key="1">
    <source>
        <dbReference type="EMBL" id="KAK4014715.1"/>
    </source>
</evidence>
<reference evidence="1 2" key="1">
    <citation type="journal article" date="2023" name="Nucleic Acids Res.">
        <title>The hologenome of Daphnia magna reveals possible DNA methylation and microbiome-mediated evolution of the host genome.</title>
        <authorList>
            <person name="Chaturvedi A."/>
            <person name="Li X."/>
            <person name="Dhandapani V."/>
            <person name="Marshall H."/>
            <person name="Kissane S."/>
            <person name="Cuenca-Cambronero M."/>
            <person name="Asole G."/>
            <person name="Calvet F."/>
            <person name="Ruiz-Romero M."/>
            <person name="Marangio P."/>
            <person name="Guigo R."/>
            <person name="Rago D."/>
            <person name="Mirbahai L."/>
            <person name="Eastwood N."/>
            <person name="Colbourne J.K."/>
            <person name="Zhou J."/>
            <person name="Mallon E."/>
            <person name="Orsini L."/>
        </authorList>
    </citation>
    <scope>NUCLEOTIDE SEQUENCE [LARGE SCALE GENOMIC DNA]</scope>
    <source>
        <strain evidence="1">LRV0_1</strain>
    </source>
</reference>
<accession>A0ABQ9ZP59</accession>
<dbReference type="Proteomes" id="UP001234178">
    <property type="component" value="Unassembled WGS sequence"/>
</dbReference>
<proteinExistence type="predicted"/>
<gene>
    <name evidence="1" type="ORF">OUZ56_027224</name>
</gene>